<dbReference type="WBParaSite" id="SPAL_0000675300.1">
    <property type="protein sequence ID" value="SPAL_0000675300.1"/>
    <property type="gene ID" value="SPAL_0000675300"/>
</dbReference>
<dbReference type="GO" id="GO:0016779">
    <property type="term" value="F:nucleotidyltransferase activity"/>
    <property type="evidence" value="ECO:0007669"/>
    <property type="project" value="UniProtKB-KW"/>
</dbReference>
<feature type="compositionally biased region" description="Basic and acidic residues" evidence="5">
    <location>
        <begin position="266"/>
        <end position="276"/>
    </location>
</feature>
<evidence type="ECO:0000256" key="5">
    <source>
        <dbReference type="SAM" id="MobiDB-lite"/>
    </source>
</evidence>
<reference evidence="7" key="1">
    <citation type="submission" date="2017-02" db="UniProtKB">
        <authorList>
            <consortium name="WormBaseParasite"/>
        </authorList>
    </citation>
    <scope>IDENTIFICATION</scope>
</reference>
<keyword evidence="4" id="KW-0255">Endonuclease</keyword>
<dbReference type="Gene3D" id="3.30.70.270">
    <property type="match status" value="1"/>
</dbReference>
<keyword evidence="4" id="KW-0378">Hydrolase</keyword>
<evidence type="ECO:0000256" key="2">
    <source>
        <dbReference type="ARBA" id="ARBA00022695"/>
    </source>
</evidence>
<dbReference type="InterPro" id="IPR043502">
    <property type="entry name" value="DNA/RNA_pol_sf"/>
</dbReference>
<dbReference type="SUPFAM" id="SSF50630">
    <property type="entry name" value="Acid proteases"/>
    <property type="match status" value="1"/>
</dbReference>
<dbReference type="SUPFAM" id="SSF56672">
    <property type="entry name" value="DNA/RNA polymerases"/>
    <property type="match status" value="1"/>
</dbReference>
<keyword evidence="6" id="KW-1185">Reference proteome</keyword>
<evidence type="ECO:0000256" key="1">
    <source>
        <dbReference type="ARBA" id="ARBA00022679"/>
    </source>
</evidence>
<evidence type="ECO:0000256" key="3">
    <source>
        <dbReference type="ARBA" id="ARBA00022722"/>
    </source>
</evidence>
<evidence type="ECO:0000256" key="4">
    <source>
        <dbReference type="ARBA" id="ARBA00022759"/>
    </source>
</evidence>
<dbReference type="STRING" id="174720.A0A0N5BLF6"/>
<evidence type="ECO:0000313" key="7">
    <source>
        <dbReference type="WBParaSite" id="SPAL_0000675300.1"/>
    </source>
</evidence>
<dbReference type="InterPro" id="IPR050951">
    <property type="entry name" value="Retrovirus_Pol_polyprotein"/>
</dbReference>
<dbReference type="PANTHER" id="PTHR37984">
    <property type="entry name" value="PROTEIN CBG26694"/>
    <property type="match status" value="1"/>
</dbReference>
<sequence>MEGENGTPLVVIYKEKEIVLSNLWKTLVAACKQLKLASSGTKAELAKRLVESGEKLEDIGYLILSREKFNEEDLDMTLSNPVTEGGKTPSTGSNLLFENKEEPKKEEDVTKVRDNVGSLFQSLSVFKEKDNVEVFKLQFENCLSMDGMSLAHEEAKNWLMLKMSGEVLAHLLRENKQLGFMSAGAMLSLLKRMYSKKRSKEQAADDLIYFELKTDNLEESMKKLQIINEDRCDGMSEQETNSFYKTELIRAMQRVPRLKDLATYGRHNDSRQRTEGRGGSTGAKVKAPGNKIVCFICGLENHKLFACPTKKSSKSSEKDASKVRRIVDRSTGLIILTSINFPEGEVKVLDVYIDTGADMTLVSEELASRLITHEEKVKLQFGGEDRWEGKVFIVSAAVVPTAIMISTNYTHILLGSDSIKKMSARIACQETAPSITIRRQAKVSVPESQIKVFDKEVPLLAKEYPDLITDKKEELGILSYIVELLEFITKEMPEIVKYAVSSAKEEIISKECQSLINLKVLQPCLTPRFIRNLVVAYKNDKLRVCVDIRRLNTCVKKIATYISTPNVIISKLCGANFFLQVNLQAEEIRTTKL</sequence>
<protein>
    <submittedName>
        <fullName evidence="7">SAP domain-containing protein</fullName>
    </submittedName>
</protein>
<dbReference type="AlphaFoldDB" id="A0A0N5BLF6"/>
<organism evidence="6 7">
    <name type="scientific">Strongyloides papillosus</name>
    <name type="common">Intestinal threadworm</name>
    <dbReference type="NCBI Taxonomy" id="174720"/>
    <lineage>
        <taxon>Eukaryota</taxon>
        <taxon>Metazoa</taxon>
        <taxon>Ecdysozoa</taxon>
        <taxon>Nematoda</taxon>
        <taxon>Chromadorea</taxon>
        <taxon>Rhabditida</taxon>
        <taxon>Tylenchina</taxon>
        <taxon>Panagrolaimomorpha</taxon>
        <taxon>Strongyloidoidea</taxon>
        <taxon>Strongyloididae</taxon>
        <taxon>Strongyloides</taxon>
    </lineage>
</organism>
<proteinExistence type="predicted"/>
<name>A0A0N5BLF6_STREA</name>
<accession>A0A0N5BLF6</accession>
<keyword evidence="3" id="KW-0540">Nuclease</keyword>
<dbReference type="InterPro" id="IPR043128">
    <property type="entry name" value="Rev_trsase/Diguanyl_cyclase"/>
</dbReference>
<dbReference type="InterPro" id="IPR021109">
    <property type="entry name" value="Peptidase_aspartic_dom_sf"/>
</dbReference>
<feature type="region of interest" description="Disordered" evidence="5">
    <location>
        <begin position="265"/>
        <end position="284"/>
    </location>
</feature>
<dbReference type="Gene3D" id="3.10.10.10">
    <property type="entry name" value="HIV Type 1 Reverse Transcriptase, subunit A, domain 1"/>
    <property type="match status" value="1"/>
</dbReference>
<dbReference type="GO" id="GO:0004519">
    <property type="term" value="F:endonuclease activity"/>
    <property type="evidence" value="ECO:0007669"/>
    <property type="project" value="UniProtKB-KW"/>
</dbReference>
<keyword evidence="1" id="KW-0808">Transferase</keyword>
<dbReference type="Proteomes" id="UP000046392">
    <property type="component" value="Unplaced"/>
</dbReference>
<dbReference type="PANTHER" id="PTHR37984:SF5">
    <property type="entry name" value="PROTEIN NYNRIN-LIKE"/>
    <property type="match status" value="1"/>
</dbReference>
<keyword evidence="2" id="KW-0548">Nucleotidyltransferase</keyword>
<evidence type="ECO:0000313" key="6">
    <source>
        <dbReference type="Proteomes" id="UP000046392"/>
    </source>
</evidence>